<dbReference type="Gene3D" id="2.60.40.4300">
    <property type="match status" value="1"/>
</dbReference>
<keyword evidence="5" id="KW-1185">Reference proteome</keyword>
<evidence type="ECO:0000256" key="1">
    <source>
        <dbReference type="PROSITE-ProRule" id="PRU00284"/>
    </source>
</evidence>
<protein>
    <recommendedName>
        <fullName evidence="3">Methyl-accepting transducer domain-containing protein</fullName>
    </recommendedName>
</protein>
<reference evidence="4 5" key="1">
    <citation type="submission" date="2020-08" db="EMBL/GenBank/DDBJ databases">
        <title>Genome sequence of Weissella diestrammenae KACC 16890T.</title>
        <authorList>
            <person name="Hyun D.-W."/>
            <person name="Bae J.-W."/>
        </authorList>
    </citation>
    <scope>NUCLEOTIDE SEQUENCE [LARGE SCALE GENOMIC DNA]</scope>
    <source>
        <strain evidence="4 5">KACC 16890</strain>
    </source>
</reference>
<accession>A0A7G9T432</accession>
<dbReference type="EMBL" id="CP060724">
    <property type="protein sequence ID" value="QNN74857.1"/>
    <property type="molecule type" value="Genomic_DNA"/>
</dbReference>
<gene>
    <name evidence="4" type="ORF">H9L19_05515</name>
</gene>
<feature type="compositionally biased region" description="Low complexity" evidence="2">
    <location>
        <begin position="1060"/>
        <end position="1069"/>
    </location>
</feature>
<dbReference type="KEGG" id="wdi:H9L19_05515"/>
<evidence type="ECO:0000259" key="3">
    <source>
        <dbReference type="PROSITE" id="PS50111"/>
    </source>
</evidence>
<keyword evidence="1" id="KW-0807">Transducer</keyword>
<evidence type="ECO:0000256" key="2">
    <source>
        <dbReference type="SAM" id="MobiDB-lite"/>
    </source>
</evidence>
<evidence type="ECO:0000313" key="5">
    <source>
        <dbReference type="Proteomes" id="UP000515800"/>
    </source>
</evidence>
<dbReference type="PROSITE" id="PS50111">
    <property type="entry name" value="CHEMOTAXIS_TRANSDUC_2"/>
    <property type="match status" value="1"/>
</dbReference>
<dbReference type="Pfam" id="PF17965">
    <property type="entry name" value="MucBP_2"/>
    <property type="match status" value="4"/>
</dbReference>
<dbReference type="AlphaFoldDB" id="A0A7G9T432"/>
<name>A0A7G9T432_9LACO</name>
<evidence type="ECO:0000313" key="4">
    <source>
        <dbReference type="EMBL" id="QNN74857.1"/>
    </source>
</evidence>
<feature type="domain" description="Methyl-accepting transducer" evidence="3">
    <location>
        <begin position="768"/>
        <end position="1004"/>
    </location>
</feature>
<dbReference type="GO" id="GO:0007165">
    <property type="term" value="P:signal transduction"/>
    <property type="evidence" value="ECO:0007669"/>
    <property type="project" value="UniProtKB-KW"/>
</dbReference>
<proteinExistence type="predicted"/>
<dbReference type="GO" id="GO:0016020">
    <property type="term" value="C:membrane"/>
    <property type="evidence" value="ECO:0007669"/>
    <property type="project" value="InterPro"/>
</dbReference>
<dbReference type="Proteomes" id="UP000515800">
    <property type="component" value="Chromosome"/>
</dbReference>
<dbReference type="RefSeq" id="WP_187528692.1">
    <property type="nucleotide sequence ID" value="NZ_CP060724.1"/>
</dbReference>
<dbReference type="Gene3D" id="3.10.20.470">
    <property type="match status" value="2"/>
</dbReference>
<sequence length="1136" mass="112757">MFTISYVADAQTVTVNYVDDDNGGATITAKNTTVASTTDKTLTITPDVSGGYLLVDSGQSTISYQTTADANQSITIHLKHAHTQSTVQATLQVNFTGAKTNPEAQSQVVSYAADLDQVTGVTTYTRVGNDVSVTVPTIAGYRADQTGTINGGYATTLSSAPSDQTVIVTYTAEPQTLTINYVDAITGDVIATDTFNGVTDQAVSYNPATSGRVPTGYTIDASSVIPTALTASANQTATVTLNHVMTNGTYEVTQTVTYSGLPSAKTPANQTQVIHFDTVTDEALQTTTYTPVSGGDALVSPIIAGYTASVASVPVTAYQTSTTQPVGITTNVTYTANEQQITVKYVDDDNAGAQVGAIQTLQVPSDQSINFTADIPTHYVLVTTEGATVADDNDSQTQSITVHLAHAHAIGTATAIQTVTYTGAGSLTPTDTITEVTFASDTDLVAQTTVYTRTSTNPTITVPTIAGYSISQAGTSGYADTMTSAPTNQMLAVTYSADAQQIIVSYLDKDNGNQVVATTTISGVTNGTASFDPATKLPNGLTIASADVPTTFTADSQQTGTVYVTHNHTAGTVTVAQTVTYAGAGSATPASVTAPITYTTDKDDYTGVITYTRVGDDVSIVTPEVAGYTASQSVINGNYGQTATSMPAAQSTTVTYTADVQSITVRYVDASTGATIATDVIKGVTDGAVTYDPSTSGLVQTGYSIDAANSSIPATFTALADQTATVTLMNWSGEATSEASSAASEASQASSAASSAASAGDSSAASSYNSVASSAADDASSAASVASSAASVASSATSTASSAASDASSAASTASSAASQATSAASSAASIAVSGSDKASSYADNASESASEAQSSAQDASSAASEIASQASEVAQLASENESNAVVSSAAAEIAEASSAASTAVSIASSASVVASSAASDASSAATAASTANEQASSAVSIANENASKAASAATVGDSSAASEYNSVASSAASVAQSYADTAVNEESVASSAASVASSAASVASSAAQDGQTAASAASSAAAIASSAANVQSAASSSASSAASEASQASSAASSAASATTSDASEAGSNASAATRTASKRLIQSKADGQSDKILPNTGSRLDADTVQKDSELLMALSALVAGLMLVIAKRRKEDK</sequence>
<dbReference type="InterPro" id="IPR041558">
    <property type="entry name" value="MucBP_2"/>
</dbReference>
<feature type="region of interest" description="Disordered" evidence="2">
    <location>
        <begin position="1060"/>
        <end position="1101"/>
    </location>
</feature>
<feature type="region of interest" description="Disordered" evidence="2">
    <location>
        <begin position="841"/>
        <end position="864"/>
    </location>
</feature>
<organism evidence="4 5">
    <name type="scientific">Weissella diestrammenae</name>
    <dbReference type="NCBI Taxonomy" id="1162633"/>
    <lineage>
        <taxon>Bacteria</taxon>
        <taxon>Bacillati</taxon>
        <taxon>Bacillota</taxon>
        <taxon>Bacilli</taxon>
        <taxon>Lactobacillales</taxon>
        <taxon>Lactobacillaceae</taxon>
        <taxon>Weissella</taxon>
    </lineage>
</organism>
<dbReference type="Gene3D" id="3.10.20.320">
    <property type="entry name" value="Putative peptidoglycan bound protein (lpxtg motif)"/>
    <property type="match status" value="3"/>
</dbReference>
<dbReference type="InterPro" id="IPR004089">
    <property type="entry name" value="MCPsignal_dom"/>
</dbReference>